<dbReference type="GO" id="GO:0006826">
    <property type="term" value="P:iron ion transport"/>
    <property type="evidence" value="ECO:0007669"/>
    <property type="project" value="InterPro"/>
</dbReference>
<feature type="domain" description="Haemin-degrading HemS/ChuX" evidence="1">
    <location>
        <begin position="212"/>
        <end position="344"/>
    </location>
</feature>
<dbReference type="PATRIC" id="fig|1486262.3.peg.246"/>
<dbReference type="EMBL" id="CP010803">
    <property type="protein sequence ID" value="AJY44608.1"/>
    <property type="molecule type" value="Genomic_DNA"/>
</dbReference>
<accession>A0A0D5LMR6</accession>
<proteinExistence type="predicted"/>
<dbReference type="STRING" id="1486262.TM49_01195"/>
<sequence length="354" mass="39600">MTEQKTPEEIRAFRRDNPKMRERDIARILGISEAELVAAEVGLTATRIDANPTPLLAHAEGFGEIMALSRNESAVHEKIGIFENIKSGKNSAIVLGENIDLRIFPSRWAHAFAVTKTDDEGNEKLSLQYFDKTGTAVFKLHWRPASNVEAYHRFVSETRLEAQSQTVETEAFTAHDADHARDPDAVDVELLRDRWSALTDTHQFFGMLNELKVHRKTALSSVGDDYAVRLADDAVTALLTKASALQELPLMVFVSNRGIVQIHSGPISKVAEMGPWINIMDPTFHLHLRRDHIAETWLVRKPTSDGHVTSIEAFNAEGEMIIQFFGKRLEGYAERPLWRELAEGLPRAGAMAVA</sequence>
<protein>
    <submittedName>
        <fullName evidence="2">Iron transporter</fullName>
    </submittedName>
</protein>
<gene>
    <name evidence="2" type="ORF">TM49_01195</name>
</gene>
<evidence type="ECO:0000313" key="2">
    <source>
        <dbReference type="EMBL" id="AJY44608.1"/>
    </source>
</evidence>
<keyword evidence="3" id="KW-1185">Reference proteome</keyword>
<dbReference type="RefSeq" id="WP_045679186.1">
    <property type="nucleotide sequence ID" value="NZ_CP010803.1"/>
</dbReference>
<dbReference type="InterPro" id="IPR007845">
    <property type="entry name" value="HemS/ChuX_dom"/>
</dbReference>
<dbReference type="AlphaFoldDB" id="A0A0D5LMR6"/>
<dbReference type="Pfam" id="PF05171">
    <property type="entry name" value="HemS"/>
    <property type="match status" value="2"/>
</dbReference>
<dbReference type="HOGENOM" id="CLU_034543_0_0_5"/>
<dbReference type="Proteomes" id="UP000032611">
    <property type="component" value="Chromosome"/>
</dbReference>
<dbReference type="OrthoDB" id="316630at2"/>
<dbReference type="SUPFAM" id="SSF144064">
    <property type="entry name" value="Heme iron utilization protein-like"/>
    <property type="match status" value="1"/>
</dbReference>
<dbReference type="InterPro" id="IPR053733">
    <property type="entry name" value="Heme_Transport_Util_sf"/>
</dbReference>
<dbReference type="CDD" id="cd16831">
    <property type="entry name" value="HemS-like_C"/>
    <property type="match status" value="1"/>
</dbReference>
<evidence type="ECO:0000313" key="3">
    <source>
        <dbReference type="Proteomes" id="UP000032611"/>
    </source>
</evidence>
<dbReference type="CDD" id="cd16830">
    <property type="entry name" value="HemS-like_N"/>
    <property type="match status" value="1"/>
</dbReference>
<feature type="domain" description="Haemin-degrading HemS/ChuX" evidence="1">
    <location>
        <begin position="30"/>
        <end position="156"/>
    </location>
</feature>
<dbReference type="Gene3D" id="3.40.1570.10">
    <property type="entry name" value="HemS/ChuS/ChuX like domains"/>
    <property type="match status" value="2"/>
</dbReference>
<dbReference type="KEGG" id="mey:TM49_01195"/>
<evidence type="ECO:0000259" key="1">
    <source>
        <dbReference type="Pfam" id="PF05171"/>
    </source>
</evidence>
<organism evidence="2 3">
    <name type="scientific">Martelella endophytica</name>
    <dbReference type="NCBI Taxonomy" id="1486262"/>
    <lineage>
        <taxon>Bacteria</taxon>
        <taxon>Pseudomonadati</taxon>
        <taxon>Pseudomonadota</taxon>
        <taxon>Alphaproteobacteria</taxon>
        <taxon>Hyphomicrobiales</taxon>
        <taxon>Aurantimonadaceae</taxon>
        <taxon>Martelella</taxon>
    </lineage>
</organism>
<name>A0A0D5LMR6_MAREN</name>
<reference evidence="2 3" key="1">
    <citation type="journal article" date="2015" name="Genome Announc.">
        <title>Complete genome sequence of Martelella endophytica YC6887, which has antifungal activity associated with a halophyte.</title>
        <authorList>
            <person name="Khan A."/>
            <person name="Khan H."/>
            <person name="Chung E.J."/>
            <person name="Hossain M.T."/>
            <person name="Chung Y.R."/>
        </authorList>
    </citation>
    <scope>NUCLEOTIDE SEQUENCE [LARGE SCALE GENOMIC DNA]</scope>
    <source>
        <strain evidence="2">YC6887</strain>
    </source>
</reference>